<gene>
    <name evidence="2" type="ORF">PG991_000920</name>
</gene>
<evidence type="ECO:0000313" key="2">
    <source>
        <dbReference type="EMBL" id="KAK8037574.1"/>
    </source>
</evidence>
<organism evidence="2 3">
    <name type="scientific">Apiospora marii</name>
    <dbReference type="NCBI Taxonomy" id="335849"/>
    <lineage>
        <taxon>Eukaryota</taxon>
        <taxon>Fungi</taxon>
        <taxon>Dikarya</taxon>
        <taxon>Ascomycota</taxon>
        <taxon>Pezizomycotina</taxon>
        <taxon>Sordariomycetes</taxon>
        <taxon>Xylariomycetidae</taxon>
        <taxon>Amphisphaeriales</taxon>
        <taxon>Apiosporaceae</taxon>
        <taxon>Apiospora</taxon>
    </lineage>
</organism>
<dbReference type="CDD" id="cd18186">
    <property type="entry name" value="BTB_POZ_ZBTB_KLHL-like"/>
    <property type="match status" value="1"/>
</dbReference>
<dbReference type="EMBL" id="JAQQWI010000002">
    <property type="protein sequence ID" value="KAK8037574.1"/>
    <property type="molecule type" value="Genomic_DNA"/>
</dbReference>
<comment type="caution">
    <text evidence="2">The sequence shown here is derived from an EMBL/GenBank/DDBJ whole genome shotgun (WGS) entry which is preliminary data.</text>
</comment>
<sequence>MCDTTEGCKLLSKSGQDLLNSGQFSDAEISVGRHVWHVHKAILCPRSKYFDKAFNGRFAEAQTGKLKIRDQTSSDVYHVVQFLYTGQVQYKRSQLSGRLELYKIADYFGIDSLQADILNDLKWQLQSEVEDIWQSPDDPDAVIQAIRQNWSDNALNEFFSAARIAFIDSPVFKDVRKYMIHFLKMTCVIIGKDVRFTDALKDVPALAVVMVEHLMDSKNQGAKSLVCSHLPMMCEDCGDDFQEEFPPPPGQVWISQDNKYRRLTVKGLCYHCSKREDAQGNHT</sequence>
<dbReference type="Gene3D" id="3.30.710.10">
    <property type="entry name" value="Potassium Channel Kv1.1, Chain A"/>
    <property type="match status" value="1"/>
</dbReference>
<dbReference type="InterPro" id="IPR000210">
    <property type="entry name" value="BTB/POZ_dom"/>
</dbReference>
<dbReference type="PANTHER" id="PTHR24413">
    <property type="entry name" value="SPECKLE-TYPE POZ PROTEIN"/>
    <property type="match status" value="1"/>
</dbReference>
<feature type="domain" description="BTB" evidence="1">
    <location>
        <begin position="25"/>
        <end position="92"/>
    </location>
</feature>
<evidence type="ECO:0000313" key="3">
    <source>
        <dbReference type="Proteomes" id="UP001396898"/>
    </source>
</evidence>
<dbReference type="Proteomes" id="UP001396898">
    <property type="component" value="Unassembled WGS sequence"/>
</dbReference>
<dbReference type="SUPFAM" id="SSF54695">
    <property type="entry name" value="POZ domain"/>
    <property type="match status" value="1"/>
</dbReference>
<protein>
    <recommendedName>
        <fullName evidence="1">BTB domain-containing protein</fullName>
    </recommendedName>
</protein>
<accession>A0ABR1STD3</accession>
<keyword evidence="3" id="KW-1185">Reference proteome</keyword>
<evidence type="ECO:0000259" key="1">
    <source>
        <dbReference type="PROSITE" id="PS50097"/>
    </source>
</evidence>
<dbReference type="Pfam" id="PF00651">
    <property type="entry name" value="BTB"/>
    <property type="match status" value="1"/>
</dbReference>
<reference evidence="2 3" key="1">
    <citation type="submission" date="2023-01" db="EMBL/GenBank/DDBJ databases">
        <title>Analysis of 21 Apiospora genomes using comparative genomics revels a genus with tremendous synthesis potential of carbohydrate active enzymes and secondary metabolites.</title>
        <authorList>
            <person name="Sorensen T."/>
        </authorList>
    </citation>
    <scope>NUCLEOTIDE SEQUENCE [LARGE SCALE GENOMIC DNA]</scope>
    <source>
        <strain evidence="2 3">CBS 20057</strain>
    </source>
</reference>
<dbReference type="InterPro" id="IPR011333">
    <property type="entry name" value="SKP1/BTB/POZ_sf"/>
</dbReference>
<dbReference type="SMART" id="SM00225">
    <property type="entry name" value="BTB"/>
    <property type="match status" value="1"/>
</dbReference>
<dbReference type="PROSITE" id="PS50097">
    <property type="entry name" value="BTB"/>
    <property type="match status" value="1"/>
</dbReference>
<proteinExistence type="predicted"/>
<name>A0ABR1STD3_9PEZI</name>